<gene>
    <name evidence="1" type="ORF">LCGC14_0354310</name>
</gene>
<dbReference type="AlphaFoldDB" id="A0A0F9VX13"/>
<reference evidence="1" key="1">
    <citation type="journal article" date="2015" name="Nature">
        <title>Complex archaea that bridge the gap between prokaryotes and eukaryotes.</title>
        <authorList>
            <person name="Spang A."/>
            <person name="Saw J.H."/>
            <person name="Jorgensen S.L."/>
            <person name="Zaremba-Niedzwiedzka K."/>
            <person name="Martijn J."/>
            <person name="Lind A.E."/>
            <person name="van Eijk R."/>
            <person name="Schleper C."/>
            <person name="Guy L."/>
            <person name="Ettema T.J."/>
        </authorList>
    </citation>
    <scope>NUCLEOTIDE SEQUENCE</scope>
</reference>
<proteinExistence type="predicted"/>
<accession>A0A0F9VX13</accession>
<name>A0A0F9VX13_9ZZZZ</name>
<evidence type="ECO:0000313" key="1">
    <source>
        <dbReference type="EMBL" id="KKN78001.1"/>
    </source>
</evidence>
<sequence>MKKEDWAEFLKYLSPYSILVVSNQNKLVEIHCPFQVEVLDPVGKLDKGKCYLVQKVMLSTNLTTVFIIEECAYYYYHFNIKIK</sequence>
<dbReference type="EMBL" id="LAZR01000270">
    <property type="protein sequence ID" value="KKN78001.1"/>
    <property type="molecule type" value="Genomic_DNA"/>
</dbReference>
<protein>
    <submittedName>
        <fullName evidence="1">Uncharacterized protein</fullName>
    </submittedName>
</protein>
<comment type="caution">
    <text evidence="1">The sequence shown here is derived from an EMBL/GenBank/DDBJ whole genome shotgun (WGS) entry which is preliminary data.</text>
</comment>
<organism evidence="1">
    <name type="scientific">marine sediment metagenome</name>
    <dbReference type="NCBI Taxonomy" id="412755"/>
    <lineage>
        <taxon>unclassified sequences</taxon>
        <taxon>metagenomes</taxon>
        <taxon>ecological metagenomes</taxon>
    </lineage>
</organism>